<dbReference type="InterPro" id="IPR010281">
    <property type="entry name" value="DUF885"/>
</dbReference>
<name>A0A1H3WNP4_9BACT</name>
<dbReference type="RefSeq" id="WP_091393975.1">
    <property type="nucleotide sequence ID" value="NZ_FNQY01000003.1"/>
</dbReference>
<keyword evidence="2" id="KW-1185">Reference proteome</keyword>
<sequence>MKKRPLITLLFIPVLMTLRSNQTYGQANLNLKNDTVAFHAILESYYQQSMVFDPLTATLSGDHRFDDQLPNDISAASLEKKYSYERKILRQLKQFDIRQFNTTDKISYGNLTELIRVDLAKSKYHFEYLPVNQFFCIPLLMGQLGSGAAGQPFNTPEDYSKWLKRVTAFLQWMDTAVNNMQKGMETGIVLPRALVEKMIPQMEDLGNQDHSKNIFYNPIRALPDNFTKQQKQQIKEEFERIIDQKLLVSYRKFAVFLKNEYLPKAQTTPGLFAITGGKEMYKIYIRQFTTLNTPPEEIYQTGINEVNRITKQMNALKNKVGFKGSLQAFFKHLRTSKQFMPFTTPEQVLETYRNIYLKIQPHLKDYFDIQPANGFEIRRVEAYREAAQNGPSYLVGSLTDKRPGIFYVPVPDATKINVTFLGMEATFLHEAIPGHHYQISLQMENTKLPKFRQQINFSAFTEGWALYVETLGKALGCYTDPYQLMGAYNNDIHRAIRLVTDVGIHTGKMTKEQAIQYMLQHESISRADATLSVERYIGFPGQALSYKTGVLAIVNIKQECEKALGRNFDIRKFHRALLSQGDMPLTVLKSYMEDWIKTQH</sequence>
<accession>A0A1H3WNP4</accession>
<dbReference type="EMBL" id="FNQY01000003">
    <property type="protein sequence ID" value="SDZ87974.1"/>
    <property type="molecule type" value="Genomic_DNA"/>
</dbReference>
<dbReference type="STRING" id="551991.SAMN05192529_103127"/>
<protein>
    <submittedName>
        <fullName evidence="1">Uncharacterized conserved protein, DUF885 familyt</fullName>
    </submittedName>
</protein>
<dbReference type="Proteomes" id="UP000199041">
    <property type="component" value="Unassembled WGS sequence"/>
</dbReference>
<dbReference type="OrthoDB" id="9760040at2"/>
<dbReference type="PANTHER" id="PTHR33361">
    <property type="entry name" value="GLR0591 PROTEIN"/>
    <property type="match status" value="1"/>
</dbReference>
<dbReference type="PANTHER" id="PTHR33361:SF16">
    <property type="entry name" value="DUF885 DOMAIN-CONTAINING PROTEIN"/>
    <property type="match status" value="1"/>
</dbReference>
<dbReference type="AlphaFoldDB" id="A0A1H3WNP4"/>
<dbReference type="Pfam" id="PF05960">
    <property type="entry name" value="DUF885"/>
    <property type="match status" value="1"/>
</dbReference>
<evidence type="ECO:0000313" key="2">
    <source>
        <dbReference type="Proteomes" id="UP000199041"/>
    </source>
</evidence>
<evidence type="ECO:0000313" key="1">
    <source>
        <dbReference type="EMBL" id="SDZ87974.1"/>
    </source>
</evidence>
<organism evidence="1 2">
    <name type="scientific">Arachidicoccus rhizosphaerae</name>
    <dbReference type="NCBI Taxonomy" id="551991"/>
    <lineage>
        <taxon>Bacteria</taxon>
        <taxon>Pseudomonadati</taxon>
        <taxon>Bacteroidota</taxon>
        <taxon>Chitinophagia</taxon>
        <taxon>Chitinophagales</taxon>
        <taxon>Chitinophagaceae</taxon>
        <taxon>Arachidicoccus</taxon>
    </lineage>
</organism>
<gene>
    <name evidence="1" type="ORF">SAMN05192529_103127</name>
</gene>
<proteinExistence type="predicted"/>
<reference evidence="1 2" key="1">
    <citation type="submission" date="2016-10" db="EMBL/GenBank/DDBJ databases">
        <authorList>
            <person name="de Groot N.N."/>
        </authorList>
    </citation>
    <scope>NUCLEOTIDE SEQUENCE [LARGE SCALE GENOMIC DNA]</scope>
    <source>
        <strain evidence="1 2">Vu-144</strain>
    </source>
</reference>